<dbReference type="RefSeq" id="WP_063178770.1">
    <property type="nucleotide sequence ID" value="NZ_LQNT01000001.1"/>
</dbReference>
<accession>A0A163GIZ0</accession>
<dbReference type="GO" id="GO:0016747">
    <property type="term" value="F:acyltransferase activity, transferring groups other than amino-acyl groups"/>
    <property type="evidence" value="ECO:0007669"/>
    <property type="project" value="InterPro"/>
</dbReference>
<proteinExistence type="predicted"/>
<organism evidence="2 3">
    <name type="scientific">Bhargavaea cecembensis</name>
    <dbReference type="NCBI Taxonomy" id="394098"/>
    <lineage>
        <taxon>Bacteria</taxon>
        <taxon>Bacillati</taxon>
        <taxon>Bacillota</taxon>
        <taxon>Bacilli</taxon>
        <taxon>Bacillales</taxon>
        <taxon>Caryophanaceae</taxon>
        <taxon>Bhargavaea</taxon>
    </lineage>
</organism>
<protein>
    <submittedName>
        <fullName evidence="2">GCN5 family acetyltransferase</fullName>
    </submittedName>
</protein>
<evidence type="ECO:0000313" key="3">
    <source>
        <dbReference type="Proteomes" id="UP000076490"/>
    </source>
</evidence>
<reference evidence="2 3" key="1">
    <citation type="submission" date="2016-01" db="EMBL/GenBank/DDBJ databases">
        <title>Whole genome sequencing of Bhargavaea cecembensis T14.</title>
        <authorList>
            <person name="Hong K.W."/>
        </authorList>
    </citation>
    <scope>NUCLEOTIDE SEQUENCE [LARGE SCALE GENOMIC DNA]</scope>
    <source>
        <strain evidence="2 3">T14</strain>
    </source>
</reference>
<evidence type="ECO:0000313" key="2">
    <source>
        <dbReference type="EMBL" id="KZE40301.1"/>
    </source>
</evidence>
<dbReference type="AlphaFoldDB" id="A0A163GIZ0"/>
<dbReference type="PANTHER" id="PTHR43617:SF2">
    <property type="entry name" value="UPF0039 PROTEIN SLL0451"/>
    <property type="match status" value="1"/>
</dbReference>
<name>A0A163GIZ0_9BACL</name>
<evidence type="ECO:0000259" key="1">
    <source>
        <dbReference type="PROSITE" id="PS51186"/>
    </source>
</evidence>
<dbReference type="Gene3D" id="3.40.630.30">
    <property type="match status" value="1"/>
</dbReference>
<sequence length="183" mass="20291">MEILIRQSLPRDFETITEVVEQAFRDAEMSDHSEHILVGRLRVSDAYVPELSIVAENEAGDIVGHILLSKIRIVDGKNSEESLALAPVSVLPKLQNMGIGSRLIQTALDKARELGFRSVIVLGHPGYYPRFGFRKASEWGIRPPFDVPDDVFMALELSEGALNQVSGIVEYSKPFNEAATEPM</sequence>
<dbReference type="InterPro" id="IPR016181">
    <property type="entry name" value="Acyl_CoA_acyltransferase"/>
</dbReference>
<keyword evidence="2" id="KW-0808">Transferase</keyword>
<comment type="caution">
    <text evidence="2">The sequence shown here is derived from an EMBL/GenBank/DDBJ whole genome shotgun (WGS) entry which is preliminary data.</text>
</comment>
<dbReference type="EMBL" id="LQNT01000001">
    <property type="protein sequence ID" value="KZE40301.1"/>
    <property type="molecule type" value="Genomic_DNA"/>
</dbReference>
<dbReference type="OrthoDB" id="9797178at2"/>
<dbReference type="Proteomes" id="UP000076490">
    <property type="component" value="Unassembled WGS sequence"/>
</dbReference>
<gene>
    <name evidence="2" type="ORF">AV656_03295</name>
</gene>
<dbReference type="Pfam" id="PF00583">
    <property type="entry name" value="Acetyltransf_1"/>
    <property type="match status" value="1"/>
</dbReference>
<dbReference type="PROSITE" id="PS51186">
    <property type="entry name" value="GNAT"/>
    <property type="match status" value="1"/>
</dbReference>
<dbReference type="InterPro" id="IPR050276">
    <property type="entry name" value="MshD_Acetyltransferase"/>
</dbReference>
<dbReference type="PANTHER" id="PTHR43617">
    <property type="entry name" value="L-AMINO ACID N-ACETYLTRANSFERASE"/>
    <property type="match status" value="1"/>
</dbReference>
<dbReference type="InterPro" id="IPR000182">
    <property type="entry name" value="GNAT_dom"/>
</dbReference>
<dbReference type="SUPFAM" id="SSF55729">
    <property type="entry name" value="Acyl-CoA N-acyltransferases (Nat)"/>
    <property type="match status" value="1"/>
</dbReference>
<feature type="domain" description="N-acetyltransferase" evidence="1">
    <location>
        <begin position="3"/>
        <end position="158"/>
    </location>
</feature>
<dbReference type="CDD" id="cd04301">
    <property type="entry name" value="NAT_SF"/>
    <property type="match status" value="1"/>
</dbReference>